<dbReference type="Proteomes" id="UP000193648">
    <property type="component" value="Unassembled WGS sequence"/>
</dbReference>
<gene>
    <name evidence="1" type="ORF">BCR41DRAFT_164582</name>
</gene>
<accession>A0A1Y2GGU1</accession>
<dbReference type="PANTHER" id="PTHR13318">
    <property type="entry name" value="PARTNER OF PAIRED, ISOFORM B-RELATED"/>
    <property type="match status" value="1"/>
</dbReference>
<dbReference type="InterPro" id="IPR001611">
    <property type="entry name" value="Leu-rich_rpt"/>
</dbReference>
<evidence type="ECO:0000313" key="1">
    <source>
        <dbReference type="EMBL" id="ORZ07065.1"/>
    </source>
</evidence>
<dbReference type="InterPro" id="IPR032675">
    <property type="entry name" value="LRR_dom_sf"/>
</dbReference>
<dbReference type="SMART" id="SM00367">
    <property type="entry name" value="LRR_CC"/>
    <property type="match status" value="3"/>
</dbReference>
<dbReference type="Pfam" id="PF13516">
    <property type="entry name" value="LRR_6"/>
    <property type="match status" value="1"/>
</dbReference>
<dbReference type="GO" id="GO:0019005">
    <property type="term" value="C:SCF ubiquitin ligase complex"/>
    <property type="evidence" value="ECO:0007669"/>
    <property type="project" value="TreeGrafter"/>
</dbReference>
<sequence length="530" mass="59855">MLQINPFDIPEILNRILTCTSILSANDLALTALVSKSWALASRRALWQDLELNSESWIDVHYNNLYKQLMRYGHFVRVLTLTDCGPDKARFCELMCMMKNLQVVLLDRLMLRGHASILQESLDLLFFPQLCVLKLPYMISSSSGPDILLRICNSAHKIQRLELMDSDFDGKALALIEEACQSLVSLDLSRNEVVTLNESITKHVAMDQVEEHWLGSKIPNTSPIVDTSFGLSTRTPTCGSTQNSNMLPLTQKMTDASSPLALQSRQHTHVHEFTSRKPSERHEFQDSRTQYGNIQRCCRPSLLEMRQPFMYLEELSLVFCLGITNSDFQTLFQSFHGKNLRSLDLQFTNIEDSGLETLADALTMRCTHPTLQSIKYTGITCVNVSFCSKITARGINALVKGCPQLLELEFLSCDSVSAECFQNTMPWACAGLKRLEFTVHPRVLFLDQSIKNKDTVNRRLSTTVSEEEGGSAAAVAKNHDPTPYRTINQGDQQSQMTAQHQKGNLLQRAHHGRSNFSRSCNHCRYSTVQH</sequence>
<dbReference type="OrthoDB" id="10258445at2759"/>
<proteinExistence type="predicted"/>
<dbReference type="GO" id="GO:0031146">
    <property type="term" value="P:SCF-dependent proteasomal ubiquitin-dependent protein catabolic process"/>
    <property type="evidence" value="ECO:0007669"/>
    <property type="project" value="TreeGrafter"/>
</dbReference>
<keyword evidence="2" id="KW-1185">Reference proteome</keyword>
<comment type="caution">
    <text evidence="1">The sequence shown here is derived from an EMBL/GenBank/DDBJ whole genome shotgun (WGS) entry which is preliminary data.</text>
</comment>
<dbReference type="InParanoid" id="A0A1Y2GGU1"/>
<dbReference type="EMBL" id="MCFF01000043">
    <property type="protein sequence ID" value="ORZ07065.1"/>
    <property type="molecule type" value="Genomic_DNA"/>
</dbReference>
<reference evidence="1 2" key="1">
    <citation type="submission" date="2016-07" db="EMBL/GenBank/DDBJ databases">
        <title>Pervasive Adenine N6-methylation of Active Genes in Fungi.</title>
        <authorList>
            <consortium name="DOE Joint Genome Institute"/>
            <person name="Mondo S.J."/>
            <person name="Dannebaum R.O."/>
            <person name="Kuo R.C."/>
            <person name="Labutti K."/>
            <person name="Haridas S."/>
            <person name="Kuo A."/>
            <person name="Salamov A."/>
            <person name="Ahrendt S.R."/>
            <person name="Lipzen A."/>
            <person name="Sullivan W."/>
            <person name="Andreopoulos W.B."/>
            <person name="Clum A."/>
            <person name="Lindquist E."/>
            <person name="Daum C."/>
            <person name="Ramamoorthy G.K."/>
            <person name="Gryganskyi A."/>
            <person name="Culley D."/>
            <person name="Magnuson J.K."/>
            <person name="James T.Y."/>
            <person name="O'Malley M.A."/>
            <person name="Stajich J.E."/>
            <person name="Spatafora J.W."/>
            <person name="Visel A."/>
            <person name="Grigoriev I.V."/>
        </authorList>
    </citation>
    <scope>NUCLEOTIDE SEQUENCE [LARGE SCALE GENOMIC DNA]</scope>
    <source>
        <strain evidence="1 2">NRRL 3116</strain>
    </source>
</reference>
<dbReference type="InterPro" id="IPR006553">
    <property type="entry name" value="Leu-rich_rpt_Cys-con_subtyp"/>
</dbReference>
<evidence type="ECO:0000313" key="2">
    <source>
        <dbReference type="Proteomes" id="UP000193648"/>
    </source>
</evidence>
<evidence type="ECO:0008006" key="3">
    <source>
        <dbReference type="Google" id="ProtNLM"/>
    </source>
</evidence>
<dbReference type="SUPFAM" id="SSF52047">
    <property type="entry name" value="RNI-like"/>
    <property type="match status" value="1"/>
</dbReference>
<protein>
    <recommendedName>
        <fullName evidence="3">F-box domain-containing protein</fullName>
    </recommendedName>
</protein>
<dbReference type="RefSeq" id="XP_021877861.1">
    <property type="nucleotide sequence ID" value="XM_022019678.1"/>
</dbReference>
<dbReference type="AlphaFoldDB" id="A0A1Y2GGU1"/>
<dbReference type="GeneID" id="33561523"/>
<dbReference type="STRING" id="64571.A0A1Y2GGU1"/>
<name>A0A1Y2GGU1_9FUNG</name>
<organism evidence="1 2">
    <name type="scientific">Lobosporangium transversale</name>
    <dbReference type="NCBI Taxonomy" id="64571"/>
    <lineage>
        <taxon>Eukaryota</taxon>
        <taxon>Fungi</taxon>
        <taxon>Fungi incertae sedis</taxon>
        <taxon>Mucoromycota</taxon>
        <taxon>Mortierellomycotina</taxon>
        <taxon>Mortierellomycetes</taxon>
        <taxon>Mortierellales</taxon>
        <taxon>Mortierellaceae</taxon>
        <taxon>Lobosporangium</taxon>
    </lineage>
</organism>
<dbReference type="Gene3D" id="3.80.10.10">
    <property type="entry name" value="Ribonuclease Inhibitor"/>
    <property type="match status" value="2"/>
</dbReference>